<dbReference type="OrthoDB" id="498204at2759"/>
<evidence type="ECO:0008006" key="4">
    <source>
        <dbReference type="Google" id="ProtNLM"/>
    </source>
</evidence>
<organism evidence="2 3">
    <name type="scientific">Polyplosphaeria fusca</name>
    <dbReference type="NCBI Taxonomy" id="682080"/>
    <lineage>
        <taxon>Eukaryota</taxon>
        <taxon>Fungi</taxon>
        <taxon>Dikarya</taxon>
        <taxon>Ascomycota</taxon>
        <taxon>Pezizomycotina</taxon>
        <taxon>Dothideomycetes</taxon>
        <taxon>Pleosporomycetidae</taxon>
        <taxon>Pleosporales</taxon>
        <taxon>Tetraplosphaeriaceae</taxon>
        <taxon>Polyplosphaeria</taxon>
    </lineage>
</organism>
<evidence type="ECO:0000313" key="3">
    <source>
        <dbReference type="Proteomes" id="UP000799444"/>
    </source>
</evidence>
<gene>
    <name evidence="2" type="ORF">EJ04DRAFT_550457</name>
</gene>
<reference evidence="2" key="1">
    <citation type="journal article" date="2020" name="Stud. Mycol.">
        <title>101 Dothideomycetes genomes: a test case for predicting lifestyles and emergence of pathogens.</title>
        <authorList>
            <person name="Haridas S."/>
            <person name="Albert R."/>
            <person name="Binder M."/>
            <person name="Bloem J."/>
            <person name="Labutti K."/>
            <person name="Salamov A."/>
            <person name="Andreopoulos B."/>
            <person name="Baker S."/>
            <person name="Barry K."/>
            <person name="Bills G."/>
            <person name="Bluhm B."/>
            <person name="Cannon C."/>
            <person name="Castanera R."/>
            <person name="Culley D."/>
            <person name="Daum C."/>
            <person name="Ezra D."/>
            <person name="Gonzalez J."/>
            <person name="Henrissat B."/>
            <person name="Kuo A."/>
            <person name="Liang C."/>
            <person name="Lipzen A."/>
            <person name="Lutzoni F."/>
            <person name="Magnuson J."/>
            <person name="Mondo S."/>
            <person name="Nolan M."/>
            <person name="Ohm R."/>
            <person name="Pangilinan J."/>
            <person name="Park H.-J."/>
            <person name="Ramirez L."/>
            <person name="Alfaro M."/>
            <person name="Sun H."/>
            <person name="Tritt A."/>
            <person name="Yoshinaga Y."/>
            <person name="Zwiers L.-H."/>
            <person name="Turgeon B."/>
            <person name="Goodwin S."/>
            <person name="Spatafora J."/>
            <person name="Crous P."/>
            <person name="Grigoriev I."/>
        </authorList>
    </citation>
    <scope>NUCLEOTIDE SEQUENCE</scope>
    <source>
        <strain evidence="2">CBS 125425</strain>
    </source>
</reference>
<dbReference type="InterPro" id="IPR036188">
    <property type="entry name" value="FAD/NAD-bd_sf"/>
</dbReference>
<dbReference type="AlphaFoldDB" id="A0A9P4V4H2"/>
<evidence type="ECO:0000256" key="1">
    <source>
        <dbReference type="SAM" id="MobiDB-lite"/>
    </source>
</evidence>
<evidence type="ECO:0000313" key="2">
    <source>
        <dbReference type="EMBL" id="KAF2737744.1"/>
    </source>
</evidence>
<proteinExistence type="predicted"/>
<name>A0A9P4V4H2_9PLEO</name>
<accession>A0A9P4V4H2</accession>
<dbReference type="Proteomes" id="UP000799444">
    <property type="component" value="Unassembled WGS sequence"/>
</dbReference>
<dbReference type="Gene3D" id="3.50.50.60">
    <property type="entry name" value="FAD/NAD(P)-binding domain"/>
    <property type="match status" value="1"/>
</dbReference>
<feature type="compositionally biased region" description="Low complexity" evidence="1">
    <location>
        <begin position="289"/>
        <end position="301"/>
    </location>
</feature>
<dbReference type="EMBL" id="ML996114">
    <property type="protein sequence ID" value="KAF2737744.1"/>
    <property type="molecule type" value="Genomic_DNA"/>
</dbReference>
<feature type="region of interest" description="Disordered" evidence="1">
    <location>
        <begin position="279"/>
        <end position="301"/>
    </location>
</feature>
<comment type="caution">
    <text evidence="2">The sequence shown here is derived from an EMBL/GenBank/DDBJ whole genome shotgun (WGS) entry which is preliminary data.</text>
</comment>
<protein>
    <recommendedName>
        <fullName evidence="4">FAD dependent oxidoreductase domain-containing protein</fullName>
    </recommendedName>
</protein>
<keyword evidence="3" id="KW-1185">Reference proteome</keyword>
<sequence>MSGNETASHDRGRDPVRARGAGRGIHLPIWACPISPQIARGTWNVITEDNVILNKDEGWAMLRRVGCVKVKIARHVSYHMTSLLISISTAVTITSSARGYRPHRCLSFYSVACAPPVVDNWLVIVRSLIAALWSIPKDLLPVGAMTFLPSPLQMPVYSEQNAQERVVIIDGGIIGLSTAYSFALALNEIGSSTRGNRSPIPKITIVESSDRLCPATSSQATGGLGDFGRGKNKAGTAGVATLSYNMHVDFAEKYNGRAVYRFSEQLVYRMRTKGFDSIPSPPDDWGSDVPPVSVPLSVLPR</sequence>